<keyword evidence="3" id="KW-1185">Reference proteome</keyword>
<keyword evidence="1" id="KW-1133">Transmembrane helix</keyword>
<evidence type="ECO:0000256" key="1">
    <source>
        <dbReference type="SAM" id="Phobius"/>
    </source>
</evidence>
<keyword evidence="1" id="KW-0812">Transmembrane</keyword>
<proteinExistence type="predicted"/>
<reference evidence="2 3" key="1">
    <citation type="journal article" date="2024" name="G3 (Bethesda)">
        <title>Genome assembly of Hibiscus sabdariffa L. provides insights into metabolisms of medicinal natural products.</title>
        <authorList>
            <person name="Kim T."/>
        </authorList>
    </citation>
    <scope>NUCLEOTIDE SEQUENCE [LARGE SCALE GENOMIC DNA]</scope>
    <source>
        <strain evidence="2">TK-2024</strain>
        <tissue evidence="2">Old leaves</tissue>
    </source>
</reference>
<name>A0ABR2FLA7_9ROSI</name>
<evidence type="ECO:0000313" key="3">
    <source>
        <dbReference type="Proteomes" id="UP001472677"/>
    </source>
</evidence>
<sequence>MAGPLPTTHEVKDNNLWKGIFAVSGIMITLVIYGVLQEKIMRVPTSAVSAGFLLASKKTLYPVAPVYKYCLISVSNILTTTCPKVCQFSRSDSC</sequence>
<accession>A0ABR2FLA7</accession>
<organism evidence="2 3">
    <name type="scientific">Hibiscus sabdariffa</name>
    <name type="common">roselle</name>
    <dbReference type="NCBI Taxonomy" id="183260"/>
    <lineage>
        <taxon>Eukaryota</taxon>
        <taxon>Viridiplantae</taxon>
        <taxon>Streptophyta</taxon>
        <taxon>Embryophyta</taxon>
        <taxon>Tracheophyta</taxon>
        <taxon>Spermatophyta</taxon>
        <taxon>Magnoliopsida</taxon>
        <taxon>eudicotyledons</taxon>
        <taxon>Gunneridae</taxon>
        <taxon>Pentapetalae</taxon>
        <taxon>rosids</taxon>
        <taxon>malvids</taxon>
        <taxon>Malvales</taxon>
        <taxon>Malvaceae</taxon>
        <taxon>Malvoideae</taxon>
        <taxon>Hibiscus</taxon>
    </lineage>
</organism>
<protein>
    <submittedName>
        <fullName evidence="2">Uncharacterized protein</fullName>
    </submittedName>
</protein>
<feature type="transmembrane region" description="Helical" evidence="1">
    <location>
        <begin position="16"/>
        <end position="36"/>
    </location>
</feature>
<gene>
    <name evidence="2" type="ORF">V6N12_071745</name>
</gene>
<evidence type="ECO:0000313" key="2">
    <source>
        <dbReference type="EMBL" id="KAK8581526.1"/>
    </source>
</evidence>
<dbReference type="EMBL" id="JBBPBM010000006">
    <property type="protein sequence ID" value="KAK8581526.1"/>
    <property type="molecule type" value="Genomic_DNA"/>
</dbReference>
<dbReference type="Proteomes" id="UP001472677">
    <property type="component" value="Unassembled WGS sequence"/>
</dbReference>
<keyword evidence="1" id="KW-0472">Membrane</keyword>
<comment type="caution">
    <text evidence="2">The sequence shown here is derived from an EMBL/GenBank/DDBJ whole genome shotgun (WGS) entry which is preliminary data.</text>
</comment>